<keyword evidence="2" id="KW-1185">Reference proteome</keyword>
<accession>A0A9Q9AZD3</accession>
<organism evidence="1 2">
    <name type="scientific">Septoria linicola</name>
    <dbReference type="NCBI Taxonomy" id="215465"/>
    <lineage>
        <taxon>Eukaryota</taxon>
        <taxon>Fungi</taxon>
        <taxon>Dikarya</taxon>
        <taxon>Ascomycota</taxon>
        <taxon>Pezizomycotina</taxon>
        <taxon>Dothideomycetes</taxon>
        <taxon>Dothideomycetidae</taxon>
        <taxon>Mycosphaerellales</taxon>
        <taxon>Mycosphaerellaceae</taxon>
        <taxon>Septoria</taxon>
    </lineage>
</organism>
<protein>
    <submittedName>
        <fullName evidence="1">Uncharacterized protein</fullName>
    </submittedName>
</protein>
<reference evidence="1" key="1">
    <citation type="submission" date="2022-06" db="EMBL/GenBank/DDBJ databases">
        <title>Complete genome sequences of two strains of the flax pathogen Septoria linicola.</title>
        <authorList>
            <person name="Lapalu N."/>
            <person name="Simon A."/>
            <person name="Demenou B."/>
            <person name="Paumier D."/>
            <person name="Guillot M.-P."/>
            <person name="Gout L."/>
            <person name="Valade R."/>
        </authorList>
    </citation>
    <scope>NUCLEOTIDE SEQUENCE</scope>
    <source>
        <strain evidence="1">SE15195</strain>
    </source>
</reference>
<dbReference type="EMBL" id="CP099427">
    <property type="protein sequence ID" value="USW58174.1"/>
    <property type="molecule type" value="Genomic_DNA"/>
</dbReference>
<sequence>MHPHATASNCAGFCCSDFKNFVDEPTVHQNDPLQNPVLEFFTSDRFNVSKAWYKAVLFDACRLASRLVWTDAFVRHVVTVMDGDMYGDSGKSFRRGRRLTSISEVKSEEGNPRGILLYAQKAVTNEMRNRARLIMLDMIRNIDFVIAMPDEERLPEGAAAVCRQLPDRRAVFRNMSDRQRFKHGIRSQIVLGWRVWWPVVQTLIKSDAPAEPAMPYHRWQLARTILHESGHALSNARFGPDTHEPFLHSSWCCEGGFDLENALFGGIIKEAPLEEPPIAHYQGTGPSQHEYCIMMDWPSRLIARDCIDGDAYLGLRGEPAFLFDRIHRVPNHFFNEILTESFWTKREKAGAEVLAGPIRPTSMPTWIAEAVPCGIDESNPPGDQIFGLHTPHDESKDGRKTRWRLADINSPSLNDWVRNDLHAINSKRQWRGRKDFDDCFSLEESFLSL</sequence>
<name>A0A9Q9AZD3_9PEZI</name>
<evidence type="ECO:0000313" key="2">
    <source>
        <dbReference type="Proteomes" id="UP001056384"/>
    </source>
</evidence>
<evidence type="ECO:0000313" key="1">
    <source>
        <dbReference type="EMBL" id="USW58174.1"/>
    </source>
</evidence>
<proteinExistence type="predicted"/>
<dbReference type="AlphaFoldDB" id="A0A9Q9AZD3"/>
<gene>
    <name evidence="1" type="ORF">Slin15195_G114930</name>
</gene>
<dbReference type="Proteomes" id="UP001056384">
    <property type="component" value="Chromosome 10"/>
</dbReference>